<protein>
    <submittedName>
        <fullName evidence="3">ABC transporter G family member 11-like</fullName>
    </submittedName>
</protein>
<dbReference type="Proteomes" id="UP000436088">
    <property type="component" value="Unassembled WGS sequence"/>
</dbReference>
<dbReference type="InterPro" id="IPR050452">
    <property type="entry name" value="Metacaspase"/>
</dbReference>
<dbReference type="InterPro" id="IPR011600">
    <property type="entry name" value="Pept_C14_caspase"/>
</dbReference>
<sequence>MDRRQQCSGCLQYLLVPPEVQTICCASCGTIANSTDTSNAQARWGKTRDLLVPGQTRSYPGSGTHAFPSVYGPHQRQLLPRPALSPVSVHGRKRALICGLNYIGKYYSLKGSINDAKCMRFLLVEKLGFPLDSVLMLTDDQQDPLLKPTKRNMRKGMRWLVYGCQPGDSLLFYFSGHGAQQEDYNFDELDGYDEALLPIDHETEGGIIDDEINETIVRPLPRGAKLHAIIDACHSGTVLDLPFDCKMNKEGYYIWEDKRNPKFNKGTSGGVAFCFSACDDDQKASDTNVFTGTKTNTGAMTFSFIQAVENEPDLTYGRLLIAIRNAIRQVKACLRKTGTIKILVNKVLQKSSIQEPQLSSSYPFDIYSKRFLL</sequence>
<dbReference type="SUPFAM" id="SSF52129">
    <property type="entry name" value="Caspase-like"/>
    <property type="match status" value="1"/>
</dbReference>
<dbReference type="EMBL" id="VEPZ02000597">
    <property type="protein sequence ID" value="KAE8721803.1"/>
    <property type="molecule type" value="Genomic_DNA"/>
</dbReference>
<dbReference type="GO" id="GO:0005737">
    <property type="term" value="C:cytoplasm"/>
    <property type="evidence" value="ECO:0007669"/>
    <property type="project" value="TreeGrafter"/>
</dbReference>
<gene>
    <name evidence="3" type="ORF">F3Y22_tig00015125pilonHSYRG00023</name>
</gene>
<dbReference type="PANTHER" id="PTHR48104:SF17">
    <property type="entry name" value="METACASPASE-3"/>
    <property type="match status" value="1"/>
</dbReference>
<comment type="similarity">
    <text evidence="1">Belongs to the peptidase C14B family.</text>
</comment>
<dbReference type="GO" id="GO:0004197">
    <property type="term" value="F:cysteine-type endopeptidase activity"/>
    <property type="evidence" value="ECO:0007669"/>
    <property type="project" value="InterPro"/>
</dbReference>
<evidence type="ECO:0000313" key="3">
    <source>
        <dbReference type="EMBL" id="KAE8721803.1"/>
    </source>
</evidence>
<dbReference type="GO" id="GO:0006508">
    <property type="term" value="P:proteolysis"/>
    <property type="evidence" value="ECO:0007669"/>
    <property type="project" value="InterPro"/>
</dbReference>
<dbReference type="AlphaFoldDB" id="A0A6A3BYM9"/>
<accession>A0A6A3BYM9</accession>
<dbReference type="Gene3D" id="3.40.50.12660">
    <property type="match status" value="1"/>
</dbReference>
<evidence type="ECO:0000313" key="4">
    <source>
        <dbReference type="Proteomes" id="UP000436088"/>
    </source>
</evidence>
<dbReference type="PANTHER" id="PTHR48104">
    <property type="entry name" value="METACASPASE-4"/>
    <property type="match status" value="1"/>
</dbReference>
<keyword evidence="4" id="KW-1185">Reference proteome</keyword>
<feature type="domain" description="Peptidase C14 caspase" evidence="2">
    <location>
        <begin position="92"/>
        <end position="360"/>
    </location>
</feature>
<comment type="caution">
    <text evidence="3">The sequence shown here is derived from an EMBL/GenBank/DDBJ whole genome shotgun (WGS) entry which is preliminary data.</text>
</comment>
<dbReference type="OrthoDB" id="3223806at2759"/>
<proteinExistence type="inferred from homology"/>
<organism evidence="3 4">
    <name type="scientific">Hibiscus syriacus</name>
    <name type="common">Rose of Sharon</name>
    <dbReference type="NCBI Taxonomy" id="106335"/>
    <lineage>
        <taxon>Eukaryota</taxon>
        <taxon>Viridiplantae</taxon>
        <taxon>Streptophyta</taxon>
        <taxon>Embryophyta</taxon>
        <taxon>Tracheophyta</taxon>
        <taxon>Spermatophyta</taxon>
        <taxon>Magnoliopsida</taxon>
        <taxon>eudicotyledons</taxon>
        <taxon>Gunneridae</taxon>
        <taxon>Pentapetalae</taxon>
        <taxon>rosids</taxon>
        <taxon>malvids</taxon>
        <taxon>Malvales</taxon>
        <taxon>Malvaceae</taxon>
        <taxon>Malvoideae</taxon>
        <taxon>Hibiscus</taxon>
    </lineage>
</organism>
<dbReference type="Pfam" id="PF00656">
    <property type="entry name" value="Peptidase_C14"/>
    <property type="match status" value="1"/>
</dbReference>
<evidence type="ECO:0000256" key="1">
    <source>
        <dbReference type="ARBA" id="ARBA00009005"/>
    </source>
</evidence>
<dbReference type="InterPro" id="IPR029030">
    <property type="entry name" value="Caspase-like_dom_sf"/>
</dbReference>
<name>A0A6A3BYM9_HIBSY</name>
<evidence type="ECO:0000259" key="2">
    <source>
        <dbReference type="Pfam" id="PF00656"/>
    </source>
</evidence>
<reference evidence="3" key="1">
    <citation type="submission" date="2019-09" db="EMBL/GenBank/DDBJ databases">
        <title>Draft genome information of white flower Hibiscus syriacus.</title>
        <authorList>
            <person name="Kim Y.-M."/>
        </authorList>
    </citation>
    <scope>NUCLEOTIDE SEQUENCE [LARGE SCALE GENOMIC DNA]</scope>
    <source>
        <strain evidence="3">YM2019G1</strain>
    </source>
</reference>